<evidence type="ECO:0000256" key="1">
    <source>
        <dbReference type="SAM" id="MobiDB-lite"/>
    </source>
</evidence>
<dbReference type="GO" id="GO:0051256">
    <property type="term" value="P:mitotic spindle midzone assembly"/>
    <property type="evidence" value="ECO:0007669"/>
    <property type="project" value="TreeGrafter"/>
</dbReference>
<dbReference type="GO" id="GO:0000281">
    <property type="term" value="P:mitotic cytokinesis"/>
    <property type="evidence" value="ECO:0007669"/>
    <property type="project" value="TreeGrafter"/>
</dbReference>
<dbReference type="PROSITE" id="PS50238">
    <property type="entry name" value="RHOGAP"/>
    <property type="match status" value="1"/>
</dbReference>
<keyword evidence="4" id="KW-1185">Reference proteome</keyword>
<protein>
    <submittedName>
        <fullName evidence="5">Rho-GAP domain-containing protein</fullName>
    </submittedName>
</protein>
<dbReference type="AlphaFoldDB" id="A0A183AUK6"/>
<evidence type="ECO:0000259" key="2">
    <source>
        <dbReference type="PROSITE" id="PS50238"/>
    </source>
</evidence>
<organism evidence="5">
    <name type="scientific">Echinostoma caproni</name>
    <dbReference type="NCBI Taxonomy" id="27848"/>
    <lineage>
        <taxon>Eukaryota</taxon>
        <taxon>Metazoa</taxon>
        <taxon>Spiralia</taxon>
        <taxon>Lophotrochozoa</taxon>
        <taxon>Platyhelminthes</taxon>
        <taxon>Trematoda</taxon>
        <taxon>Digenea</taxon>
        <taxon>Plagiorchiida</taxon>
        <taxon>Echinostomata</taxon>
        <taxon>Echinostomatoidea</taxon>
        <taxon>Echinostomatidae</taxon>
        <taxon>Echinostoma</taxon>
    </lineage>
</organism>
<dbReference type="GO" id="GO:0032154">
    <property type="term" value="C:cleavage furrow"/>
    <property type="evidence" value="ECO:0007669"/>
    <property type="project" value="TreeGrafter"/>
</dbReference>
<feature type="region of interest" description="Disordered" evidence="1">
    <location>
        <begin position="167"/>
        <end position="195"/>
    </location>
</feature>
<dbReference type="WBParaSite" id="ECPE_0001067301-mRNA-1">
    <property type="protein sequence ID" value="ECPE_0001067301-mRNA-1"/>
    <property type="gene ID" value="ECPE_0001067301"/>
</dbReference>
<evidence type="ECO:0000313" key="3">
    <source>
        <dbReference type="EMBL" id="VDP87379.1"/>
    </source>
</evidence>
<sequence length="214" mass="23585">MTPGLALIEDIHVVCGCLKLFLRNLSEPLVTFEQRPVLAAASERMQDDPKGAVQQVVDVMDCLPASNRDTLSYVVLHLKLVARTPACQMGEDNLAKVFGPTLVGYSCPEPQLMQTVTETRTQQAVVKLLFSVPDHIYSSILSNPPPEDPSGSEQEQTYFSPLSVRVDQASDSVDSMRTPMRSRQTPRRLAGLGMSSRKRFLPHFLSANRNAADS</sequence>
<feature type="domain" description="Rho-GAP" evidence="2">
    <location>
        <begin position="1"/>
        <end position="137"/>
    </location>
</feature>
<gene>
    <name evidence="3" type="ORF">ECPE_LOCUS10641</name>
</gene>
<dbReference type="SMART" id="SM00324">
    <property type="entry name" value="RhoGAP"/>
    <property type="match status" value="1"/>
</dbReference>
<dbReference type="OrthoDB" id="2218807at2759"/>
<dbReference type="GO" id="GO:0007266">
    <property type="term" value="P:Rho protein signal transduction"/>
    <property type="evidence" value="ECO:0007669"/>
    <property type="project" value="TreeGrafter"/>
</dbReference>
<dbReference type="Proteomes" id="UP000272942">
    <property type="component" value="Unassembled WGS sequence"/>
</dbReference>
<dbReference type="GO" id="GO:0051233">
    <property type="term" value="C:spindle midzone"/>
    <property type="evidence" value="ECO:0007669"/>
    <property type="project" value="TreeGrafter"/>
</dbReference>
<dbReference type="InterPro" id="IPR000198">
    <property type="entry name" value="RhoGAP_dom"/>
</dbReference>
<name>A0A183AUK6_9TREM</name>
<evidence type="ECO:0000313" key="4">
    <source>
        <dbReference type="Proteomes" id="UP000272942"/>
    </source>
</evidence>
<proteinExistence type="predicted"/>
<dbReference type="GO" id="GO:0005096">
    <property type="term" value="F:GTPase activator activity"/>
    <property type="evidence" value="ECO:0007669"/>
    <property type="project" value="TreeGrafter"/>
</dbReference>
<dbReference type="EMBL" id="UZAN01049421">
    <property type="protein sequence ID" value="VDP87379.1"/>
    <property type="molecule type" value="Genomic_DNA"/>
</dbReference>
<dbReference type="InterPro" id="IPR008936">
    <property type="entry name" value="Rho_GTPase_activation_prot"/>
</dbReference>
<dbReference type="Pfam" id="PF00620">
    <property type="entry name" value="RhoGAP"/>
    <property type="match status" value="1"/>
</dbReference>
<dbReference type="PANTHER" id="PTHR46199:SF3">
    <property type="entry name" value="RAC GTPASE-ACTIVATING PROTEIN 1"/>
    <property type="match status" value="1"/>
</dbReference>
<dbReference type="Gene3D" id="1.10.555.10">
    <property type="entry name" value="Rho GTPase activation protein"/>
    <property type="match status" value="1"/>
</dbReference>
<dbReference type="PANTHER" id="PTHR46199">
    <property type="entry name" value="RAC GTPASE-ACTIVATING PROTEIN 1"/>
    <property type="match status" value="1"/>
</dbReference>
<reference evidence="3 4" key="2">
    <citation type="submission" date="2018-11" db="EMBL/GenBank/DDBJ databases">
        <authorList>
            <consortium name="Pathogen Informatics"/>
        </authorList>
    </citation>
    <scope>NUCLEOTIDE SEQUENCE [LARGE SCALE GENOMIC DNA]</scope>
    <source>
        <strain evidence="3 4">Egypt</strain>
    </source>
</reference>
<evidence type="ECO:0000313" key="5">
    <source>
        <dbReference type="WBParaSite" id="ECPE_0001067301-mRNA-1"/>
    </source>
</evidence>
<reference evidence="5" key="1">
    <citation type="submission" date="2016-06" db="UniProtKB">
        <authorList>
            <consortium name="WormBaseParasite"/>
        </authorList>
    </citation>
    <scope>IDENTIFICATION</scope>
</reference>
<accession>A0A183AUK6</accession>
<dbReference type="GO" id="GO:0005634">
    <property type="term" value="C:nucleus"/>
    <property type="evidence" value="ECO:0007669"/>
    <property type="project" value="TreeGrafter"/>
</dbReference>
<dbReference type="SUPFAM" id="SSF48350">
    <property type="entry name" value="GTPase activation domain, GAP"/>
    <property type="match status" value="1"/>
</dbReference>
<dbReference type="GO" id="GO:0097149">
    <property type="term" value="C:centralspindlin complex"/>
    <property type="evidence" value="ECO:0007669"/>
    <property type="project" value="TreeGrafter"/>
</dbReference>
<dbReference type="GO" id="GO:0030496">
    <property type="term" value="C:midbody"/>
    <property type="evidence" value="ECO:0007669"/>
    <property type="project" value="TreeGrafter"/>
</dbReference>